<dbReference type="Proteomes" id="UP001431783">
    <property type="component" value="Unassembled WGS sequence"/>
</dbReference>
<reference evidence="1 2" key="1">
    <citation type="submission" date="2023-03" db="EMBL/GenBank/DDBJ databases">
        <title>Genome insight into feeding habits of ladybird beetles.</title>
        <authorList>
            <person name="Li H.-S."/>
            <person name="Huang Y.-H."/>
            <person name="Pang H."/>
        </authorList>
    </citation>
    <scope>NUCLEOTIDE SEQUENCE [LARGE SCALE GENOMIC DNA]</scope>
    <source>
        <strain evidence="1">SYSU_2023b</strain>
        <tissue evidence="1">Whole body</tissue>
    </source>
</reference>
<accession>A0AAW1V0M6</accession>
<organism evidence="1 2">
    <name type="scientific">Henosepilachna vigintioctopunctata</name>
    <dbReference type="NCBI Taxonomy" id="420089"/>
    <lineage>
        <taxon>Eukaryota</taxon>
        <taxon>Metazoa</taxon>
        <taxon>Ecdysozoa</taxon>
        <taxon>Arthropoda</taxon>
        <taxon>Hexapoda</taxon>
        <taxon>Insecta</taxon>
        <taxon>Pterygota</taxon>
        <taxon>Neoptera</taxon>
        <taxon>Endopterygota</taxon>
        <taxon>Coleoptera</taxon>
        <taxon>Polyphaga</taxon>
        <taxon>Cucujiformia</taxon>
        <taxon>Coccinelloidea</taxon>
        <taxon>Coccinellidae</taxon>
        <taxon>Epilachninae</taxon>
        <taxon>Epilachnini</taxon>
        <taxon>Henosepilachna</taxon>
    </lineage>
</organism>
<dbReference type="EMBL" id="JARQZJ010000103">
    <property type="protein sequence ID" value="KAK9886980.1"/>
    <property type="molecule type" value="Genomic_DNA"/>
</dbReference>
<comment type="caution">
    <text evidence="1">The sequence shown here is derived from an EMBL/GenBank/DDBJ whole genome shotgun (WGS) entry which is preliminary data.</text>
</comment>
<gene>
    <name evidence="1" type="ORF">WA026_019237</name>
</gene>
<proteinExistence type="predicted"/>
<name>A0AAW1V0M6_9CUCU</name>
<keyword evidence="2" id="KW-1185">Reference proteome</keyword>
<sequence length="236" mass="27216">MFGEMNQLQQENLYRTSRRLSLVPITRNSSHGNIVNCSRRHSCFRSEETSTLNHKDDLVLSVLKSPVNHNGLDTPTTITTHCDVTPASEEDDFVLVDKMDDGARYKTTLSEDEHTDENCERLPFLQKKRKLPRFGESHKKVTTPLKKKHLPSHTDHIFVDIIESKDDGDAVDLEEATSDSPKGAQDPYQTVHLPIDQAFKEKYIFSHRKGKTFQARTYWFLEHPGGWLCFIYHFTV</sequence>
<protein>
    <submittedName>
        <fullName evidence="1">Uncharacterized protein</fullName>
    </submittedName>
</protein>
<dbReference type="AlphaFoldDB" id="A0AAW1V0M6"/>
<evidence type="ECO:0000313" key="1">
    <source>
        <dbReference type="EMBL" id="KAK9886980.1"/>
    </source>
</evidence>
<evidence type="ECO:0000313" key="2">
    <source>
        <dbReference type="Proteomes" id="UP001431783"/>
    </source>
</evidence>